<sequence length="201" mass="23839">MTEFISALIGGILSLIGTFSAIFLQFKKQDKDKHEEHSNDLVSMIDIVTYKAAKIRNNELNFKTSNYSKENTCEIYSDIERDFHSLDQQIQELITMMSHHIDNSNAAIQKLLNYYEPLEKRFNKFKVAYKIYNQRYESIEFDKNAVTFSKRKLDYVVEEFVNNMKQFAKRLYNHDVYEPTLNQIIPKEEAINNNKFINHNQ</sequence>
<dbReference type="AlphaFoldDB" id="K8DVJ3"/>
<protein>
    <recommendedName>
        <fullName evidence="3">Type I secretion system protein</fullName>
    </recommendedName>
</protein>
<proteinExistence type="predicted"/>
<keyword evidence="1" id="KW-0812">Transmembrane</keyword>
<evidence type="ECO:0000256" key="1">
    <source>
        <dbReference type="SAM" id="Phobius"/>
    </source>
</evidence>
<reference evidence="2" key="1">
    <citation type="submission" date="2012-09" db="EMBL/GenBank/DDBJ databases">
        <authorList>
            <person name="Salehi R."/>
            <person name="Fisher C.A."/>
            <person name="Bignell P.A."/>
            <person name="Old J.M."/>
        </authorList>
    </citation>
    <scope>NUCLEOTIDE SEQUENCE</scope>
    <source>
        <strain evidence="2">S04010</strain>
    </source>
</reference>
<name>K8DVJ3_STAXY</name>
<evidence type="ECO:0000313" key="2">
    <source>
        <dbReference type="EMBL" id="CCM44169.1"/>
    </source>
</evidence>
<reference evidence="2" key="2">
    <citation type="submission" date="2012-11" db="EMBL/GenBank/DDBJ databases">
        <title>A Staphyloccocus xylosus isolate with a new mecC allotype provides insights into the evolutionary origins of the type XI SCCmec.</title>
        <authorList>
            <person name="Harrison E.M."/>
            <person name="Paterson G.K."/>
            <person name="Holden M.T.G."/>
            <person name="Morgan F.E.J."/>
            <person name="Rhod Larsen A."/>
            <person name="Leroy S."/>
            <person name="Zadoks R."/>
            <person name="Peacock S.J."/>
            <person name="Parkhill J."/>
            <person name="Holmes M.A."/>
        </authorList>
    </citation>
    <scope>NUCLEOTIDE SEQUENCE</scope>
    <source>
        <strain evidence="2">S04010</strain>
    </source>
</reference>
<dbReference type="EMBL" id="HE993885">
    <property type="protein sequence ID" value="CCM44169.1"/>
    <property type="molecule type" value="Genomic_DNA"/>
</dbReference>
<organism evidence="2">
    <name type="scientific">Staphylococcus xylosus</name>
    <dbReference type="NCBI Taxonomy" id="1288"/>
    <lineage>
        <taxon>Bacteria</taxon>
        <taxon>Bacillati</taxon>
        <taxon>Bacillota</taxon>
        <taxon>Bacilli</taxon>
        <taxon>Bacillales</taxon>
        <taxon>Staphylococcaceae</taxon>
        <taxon>Staphylococcus</taxon>
    </lineage>
</organism>
<evidence type="ECO:0008006" key="3">
    <source>
        <dbReference type="Google" id="ProtNLM"/>
    </source>
</evidence>
<keyword evidence="1" id="KW-0472">Membrane</keyword>
<accession>K8DVJ3</accession>
<keyword evidence="1" id="KW-1133">Transmembrane helix</keyword>
<feature type="transmembrane region" description="Helical" evidence="1">
    <location>
        <begin position="6"/>
        <end position="24"/>
    </location>
</feature>